<evidence type="ECO:0000313" key="5">
    <source>
        <dbReference type="Proteomes" id="UP001140560"/>
    </source>
</evidence>
<evidence type="ECO:0000313" key="4">
    <source>
        <dbReference type="EMBL" id="KAJ4370681.1"/>
    </source>
</evidence>
<comment type="caution">
    <text evidence="4">The sequence shown here is derived from an EMBL/GenBank/DDBJ whole genome shotgun (WGS) entry which is preliminary data.</text>
</comment>
<reference evidence="4" key="1">
    <citation type="submission" date="2022-10" db="EMBL/GenBank/DDBJ databases">
        <title>Tapping the CABI collections for fungal endophytes: first genome assemblies for Collariella, Neodidymelliopsis, Ascochyta clinopodiicola, Didymella pomorum, Didymosphaeria variabile, Neocosmospora piperis and Neocucurbitaria cava.</title>
        <authorList>
            <person name="Hill R."/>
        </authorList>
    </citation>
    <scope>NUCLEOTIDE SEQUENCE</scope>
    <source>
        <strain evidence="4">IMI 356814</strain>
    </source>
</reference>
<accession>A0A9W8Y833</accession>
<dbReference type="PROSITE" id="PS50048">
    <property type="entry name" value="ZN2_CY6_FUNGAL_2"/>
    <property type="match status" value="1"/>
</dbReference>
<dbReference type="OrthoDB" id="3921198at2759"/>
<dbReference type="Proteomes" id="UP001140560">
    <property type="component" value="Unassembled WGS sequence"/>
</dbReference>
<dbReference type="InterPro" id="IPR036864">
    <property type="entry name" value="Zn2-C6_fun-type_DNA-bd_sf"/>
</dbReference>
<evidence type="ECO:0000256" key="1">
    <source>
        <dbReference type="ARBA" id="ARBA00023242"/>
    </source>
</evidence>
<feature type="compositionally biased region" description="Low complexity" evidence="2">
    <location>
        <begin position="616"/>
        <end position="635"/>
    </location>
</feature>
<proteinExistence type="predicted"/>
<evidence type="ECO:0000256" key="2">
    <source>
        <dbReference type="SAM" id="MobiDB-lite"/>
    </source>
</evidence>
<dbReference type="Pfam" id="PF00172">
    <property type="entry name" value="Zn_clus"/>
    <property type="match status" value="1"/>
</dbReference>
<feature type="region of interest" description="Disordered" evidence="2">
    <location>
        <begin position="217"/>
        <end position="244"/>
    </location>
</feature>
<dbReference type="CDD" id="cd00067">
    <property type="entry name" value="GAL4"/>
    <property type="match status" value="1"/>
</dbReference>
<dbReference type="GO" id="GO:0000981">
    <property type="term" value="F:DNA-binding transcription factor activity, RNA polymerase II-specific"/>
    <property type="evidence" value="ECO:0007669"/>
    <property type="project" value="InterPro"/>
</dbReference>
<dbReference type="SUPFAM" id="SSF57701">
    <property type="entry name" value="Zn2/Cys6 DNA-binding domain"/>
    <property type="match status" value="1"/>
</dbReference>
<gene>
    <name evidence="4" type="ORF">N0V83_005202</name>
</gene>
<dbReference type="AlphaFoldDB" id="A0A9W8Y833"/>
<organism evidence="4 5">
    <name type="scientific">Neocucurbitaria cava</name>
    <dbReference type="NCBI Taxonomy" id="798079"/>
    <lineage>
        <taxon>Eukaryota</taxon>
        <taxon>Fungi</taxon>
        <taxon>Dikarya</taxon>
        <taxon>Ascomycota</taxon>
        <taxon>Pezizomycotina</taxon>
        <taxon>Dothideomycetes</taxon>
        <taxon>Pleosporomycetidae</taxon>
        <taxon>Pleosporales</taxon>
        <taxon>Pleosporineae</taxon>
        <taxon>Cucurbitariaceae</taxon>
        <taxon>Neocucurbitaria</taxon>
    </lineage>
</organism>
<name>A0A9W8Y833_9PLEO</name>
<sequence length="742" mass="81035">MSHTEYGSSPNEGWQDLVAWDEEFFFQDEAGLTGAQCDSFATGFHIPESFTSEQNYLVSAPPSVVDDPPSLEYTVSAPPSILEGSSSFGQGYSASPFFDVSATSPLVGGEDGRYFGSFSACDEPLLPLGNITESPVLDTRFERIEDSFEGSAGSFDSTSETVFNPYVAGSSHSFSGLDIRASQVFSNVGGWAEQPQIIEPIAECDESRAEAAPISIPRTPSQSLHSSAPAHLGPEGQHSQQGRSRAITIPEGTRGVSGYNFGSSNSGWAQTVPPLLLAPTSSEGLQGRTPRGRKKGLTAEQRSHAALMRIVGACSNCQKRKEKCDPGTPCKSCLEHYKGDLVKHPCRDRLLSDLSRAFLSDRLGWHPTARSLESFLAPSLFNIHTGITYTIPLNFGFGPALPVSVHALQLEDTHPLVHKHIIYTWPPESSSASAHTHAVLPAVLTKDAISSLMHTLDSHLSLLVTKHFRGFPLYCSPLRILREVYVFSRSIPPNAPHARTLHQALKLLVLVHIGGDITLPPRSQHPVLAQLVRSTMDLSDTLNPTPCFIRAQFGSIMPELALHLMKDVLSSLEQLLLNRECAEWPIALAVLITVLMTVESIHYHAAKLPYHYDSNNNNNHNNSNTSQYSSTTDTTTTEEDVKVDDEGVRTLLAFYSACFSGCHARLRPDWEGEVGASVRTQMQRGGGKASAEDVFVENVREAIRKASAAGYLKKKAGEMKREGDDMGFFFDRLVARLMLLRV</sequence>
<dbReference type="InterPro" id="IPR001138">
    <property type="entry name" value="Zn2Cys6_DnaBD"/>
</dbReference>
<dbReference type="InterPro" id="IPR052973">
    <property type="entry name" value="Fungal_sec-metab_reg_TF"/>
</dbReference>
<dbReference type="SMART" id="SM00066">
    <property type="entry name" value="GAL4"/>
    <property type="match status" value="1"/>
</dbReference>
<dbReference type="GO" id="GO:0008270">
    <property type="term" value="F:zinc ion binding"/>
    <property type="evidence" value="ECO:0007669"/>
    <property type="project" value="InterPro"/>
</dbReference>
<dbReference type="PANTHER" id="PTHR35392">
    <property type="entry name" value="ZN(II)2CYS6 TRANSCRIPTION FACTOR (EUROFUNG)-RELATED-RELATED"/>
    <property type="match status" value="1"/>
</dbReference>
<dbReference type="EMBL" id="JAPEUY010000008">
    <property type="protein sequence ID" value="KAJ4370681.1"/>
    <property type="molecule type" value="Genomic_DNA"/>
</dbReference>
<protein>
    <recommendedName>
        <fullName evidence="3">Zn(2)-C6 fungal-type domain-containing protein</fullName>
    </recommendedName>
</protein>
<keyword evidence="1" id="KW-0539">Nucleus</keyword>
<dbReference type="PANTHER" id="PTHR35392:SF1">
    <property type="entry name" value="ZN(II)2CYS6 TRANSCRIPTION FACTOR (EUROFUNG)"/>
    <property type="match status" value="1"/>
</dbReference>
<evidence type="ECO:0000259" key="3">
    <source>
        <dbReference type="PROSITE" id="PS50048"/>
    </source>
</evidence>
<feature type="domain" description="Zn(2)-C6 fungal-type" evidence="3">
    <location>
        <begin position="313"/>
        <end position="348"/>
    </location>
</feature>
<feature type="region of interest" description="Disordered" evidence="2">
    <location>
        <begin position="616"/>
        <end position="640"/>
    </location>
</feature>
<keyword evidence="5" id="KW-1185">Reference proteome</keyword>